<name>A0A0B1P694_UNCNE</name>
<dbReference type="InterPro" id="IPR040706">
    <property type="entry name" value="Zf-MYST"/>
</dbReference>
<dbReference type="PANTHER" id="PTHR10615">
    <property type="entry name" value="HISTONE ACETYLTRANSFERASE"/>
    <property type="match status" value="1"/>
</dbReference>
<evidence type="ECO:0000256" key="4">
    <source>
        <dbReference type="ARBA" id="ARBA00022679"/>
    </source>
</evidence>
<dbReference type="InterPro" id="IPR016181">
    <property type="entry name" value="Acyl_CoA_acyltransferase"/>
</dbReference>
<evidence type="ECO:0000256" key="9">
    <source>
        <dbReference type="ARBA" id="ARBA00022990"/>
    </source>
</evidence>
<evidence type="ECO:0000256" key="5">
    <source>
        <dbReference type="ARBA" id="ARBA00022723"/>
    </source>
</evidence>
<keyword evidence="19" id="KW-1185">Reference proteome</keyword>
<feature type="compositionally biased region" description="Basic residues" evidence="15">
    <location>
        <begin position="74"/>
        <end position="83"/>
    </location>
</feature>
<feature type="region of interest" description="Disordered" evidence="15">
    <location>
        <begin position="27"/>
        <end position="137"/>
    </location>
</feature>
<comment type="similarity">
    <text evidence="2 14">Belongs to the MYST (SAS/MOZ) family.</text>
</comment>
<feature type="compositionally biased region" description="Acidic residues" evidence="15">
    <location>
        <begin position="125"/>
        <end position="137"/>
    </location>
</feature>
<evidence type="ECO:0000256" key="3">
    <source>
        <dbReference type="ARBA" id="ARBA00013184"/>
    </source>
</evidence>
<dbReference type="Gene3D" id="3.40.630.30">
    <property type="match status" value="1"/>
</dbReference>
<keyword evidence="7" id="KW-0862">Zinc</keyword>
<accession>A0A0B1P694</accession>
<evidence type="ECO:0000256" key="13">
    <source>
        <dbReference type="PROSITE-ProRule" id="PRU00146"/>
    </source>
</evidence>
<dbReference type="PANTHER" id="PTHR10615:SF161">
    <property type="entry name" value="HISTONE ACETYLTRANSFERASE KAT7"/>
    <property type="match status" value="1"/>
</dbReference>
<keyword evidence="4 18" id="KW-0808">Transferase</keyword>
<keyword evidence="10 14" id="KW-0539">Nucleus</keyword>
<keyword evidence="6 13" id="KW-0863">Zinc-finger</keyword>
<dbReference type="EMBL" id="JNVN01001241">
    <property type="protein sequence ID" value="KHJ33773.1"/>
    <property type="molecule type" value="Genomic_DNA"/>
</dbReference>
<dbReference type="SUPFAM" id="SSF55729">
    <property type="entry name" value="Acyl-CoA N-acyltransferases (Nat)"/>
    <property type="match status" value="1"/>
</dbReference>
<evidence type="ECO:0000256" key="10">
    <source>
        <dbReference type="ARBA" id="ARBA00023242"/>
    </source>
</evidence>
<evidence type="ECO:0000256" key="11">
    <source>
        <dbReference type="ARBA" id="ARBA00045805"/>
    </source>
</evidence>
<dbReference type="InterPro" id="IPR036388">
    <property type="entry name" value="WH-like_DNA-bd_sf"/>
</dbReference>
<dbReference type="AlphaFoldDB" id="A0A0B1P694"/>
<dbReference type="FunFam" id="3.30.60.60:FF:000001">
    <property type="entry name" value="Histone acetyltransferase"/>
    <property type="match status" value="1"/>
</dbReference>
<dbReference type="Pfam" id="PF17772">
    <property type="entry name" value="zf-MYST"/>
    <property type="match status" value="1"/>
</dbReference>
<dbReference type="GO" id="GO:0004402">
    <property type="term" value="F:histone acetyltransferase activity"/>
    <property type="evidence" value="ECO:0007669"/>
    <property type="project" value="InterPro"/>
</dbReference>
<dbReference type="GO" id="GO:0008270">
    <property type="term" value="F:zinc ion binding"/>
    <property type="evidence" value="ECO:0007669"/>
    <property type="project" value="UniProtKB-KW"/>
</dbReference>
<dbReference type="SUPFAM" id="SSF57903">
    <property type="entry name" value="FYVE/PHD zinc finger"/>
    <property type="match status" value="1"/>
</dbReference>
<dbReference type="GO" id="GO:0005634">
    <property type="term" value="C:nucleus"/>
    <property type="evidence" value="ECO:0007669"/>
    <property type="project" value="UniProtKB-SubCell"/>
</dbReference>
<dbReference type="GO" id="GO:0031507">
    <property type="term" value="P:heterochromatin formation"/>
    <property type="evidence" value="ECO:0007669"/>
    <property type="project" value="UniProtKB-ARBA"/>
</dbReference>
<evidence type="ECO:0000256" key="7">
    <source>
        <dbReference type="ARBA" id="ARBA00022833"/>
    </source>
</evidence>
<comment type="subcellular location">
    <subcellularLocation>
        <location evidence="1 14">Nucleus</location>
    </subcellularLocation>
</comment>
<dbReference type="InterPro" id="IPR019787">
    <property type="entry name" value="Znf_PHD-finger"/>
</dbReference>
<comment type="caution">
    <text evidence="18">The sequence shown here is derived from an EMBL/GenBank/DDBJ whole genome shotgun (WGS) entry which is preliminary data.</text>
</comment>
<feature type="compositionally biased region" description="Basic residues" evidence="15">
    <location>
        <begin position="27"/>
        <end position="38"/>
    </location>
</feature>
<feature type="domain" description="PHD-type" evidence="16">
    <location>
        <begin position="144"/>
        <end position="203"/>
    </location>
</feature>
<dbReference type="Pfam" id="PF01853">
    <property type="entry name" value="MOZ_SAS"/>
    <property type="match status" value="1"/>
</dbReference>
<sequence>MAGNRCGIDTSEDDADYEEDDEIFVKKHAAGKRPTKKLPHPDVAEKHIEAISDDSNDVTNSDEKSDGLNSPRQLKNKRNRKKIERNENDEYSSTHCARRSYSAGNDDDCNISMVDDGDSNISTDSEAEEPWIPAPEDEDDLASPNCCIFCNKDEENDPSEEFEIYLACGICGDNAHKQCARNANALQIEDEGETWYCVECLSNNLVPAKPTQQIISPSMRRIATMEKRKGTSQQTHERLKKINLHPASDQSIPSERSRNITHLLREKRSFYDIPDVENVNNSRTRGRDKNQRLGCKKSSIFDEDIWNSDEMEIDKSASTSKLLVNGRQKYNKCLKNRSPAARSSPLNQKYEYARIIERTPNTLKIAIKFGTAEVAGRLSQLNKSKKKRRMPVGNVPSMTSSNFVPSTLPQSFHSLYDKEFEESKSKPYGGILTEQQADTKLTMPKPEDRLRFDEARQKAEEDWKARVAASQAASMGGVKKSRKFSELTSEIEYIEFGKFQIDVWYDAPYPEEYSRNKALFICEYCLKYMESDIVAWRHTKKCPWKTPPGDEIYRDGNVAVFEVDGRKNTLYCQNLCLLAKLFLGSKTLYYDVEPFLFYVMTEYDQYGCHFVGYFSKEKRPSSLNNVSCILVLPIHQQKGYGHLLIDFSYLLTRVEKKTGSPEKPLSDMGLVSYRNYWRLVLCRYLKDFKPGDKIPSIREISDSMGLTPDDVISALDALGTLIRDPVTGTYAMKIMPDYYQEIFQRHESRKYVKLNPKALSWTPFLIGRGIEPPFDYISFNKIVSGDEHESKDSSNVSPTGSKKLNYDPFACSHEESEVVATKSLGKLHTRERSPVSGPLVDDLEAIRVNLNHNFNHNHNTISHTNTNTSIIMTTTTTSKTQSYYEAAASIPPTRFEVFPPVRTTHGGRGTPRISSCSRSNTSRKRVS</sequence>
<dbReference type="PROSITE" id="PS50016">
    <property type="entry name" value="ZF_PHD_2"/>
    <property type="match status" value="1"/>
</dbReference>
<keyword evidence="8" id="KW-0156">Chromatin regulator</keyword>
<evidence type="ECO:0000256" key="6">
    <source>
        <dbReference type="ARBA" id="ARBA00022771"/>
    </source>
</evidence>
<feature type="compositionally biased region" description="Basic and acidic residues" evidence="15">
    <location>
        <begin position="39"/>
        <end position="50"/>
    </location>
</feature>
<dbReference type="GO" id="GO:1990467">
    <property type="term" value="C:NuA3a histone acetyltransferase complex"/>
    <property type="evidence" value="ECO:0007669"/>
    <property type="project" value="TreeGrafter"/>
</dbReference>
<dbReference type="InterPro" id="IPR001965">
    <property type="entry name" value="Znf_PHD"/>
</dbReference>
<dbReference type="InterPro" id="IPR011011">
    <property type="entry name" value="Znf_FYVE_PHD"/>
</dbReference>
<organism evidence="18 19">
    <name type="scientific">Uncinula necator</name>
    <name type="common">Grape powdery mildew</name>
    <dbReference type="NCBI Taxonomy" id="52586"/>
    <lineage>
        <taxon>Eukaryota</taxon>
        <taxon>Fungi</taxon>
        <taxon>Dikarya</taxon>
        <taxon>Ascomycota</taxon>
        <taxon>Pezizomycotina</taxon>
        <taxon>Leotiomycetes</taxon>
        <taxon>Erysiphales</taxon>
        <taxon>Erysiphaceae</taxon>
        <taxon>Erysiphe</taxon>
    </lineage>
</organism>
<evidence type="ECO:0000256" key="2">
    <source>
        <dbReference type="ARBA" id="ARBA00010107"/>
    </source>
</evidence>
<dbReference type="GO" id="GO:0006357">
    <property type="term" value="P:regulation of transcription by RNA polymerase II"/>
    <property type="evidence" value="ECO:0007669"/>
    <property type="project" value="TreeGrafter"/>
</dbReference>
<dbReference type="InterPro" id="IPR050603">
    <property type="entry name" value="MYST_HAT"/>
</dbReference>
<evidence type="ECO:0000259" key="16">
    <source>
        <dbReference type="PROSITE" id="PS50016"/>
    </source>
</evidence>
<evidence type="ECO:0000256" key="8">
    <source>
        <dbReference type="ARBA" id="ARBA00022853"/>
    </source>
</evidence>
<dbReference type="GO" id="GO:0003682">
    <property type="term" value="F:chromatin binding"/>
    <property type="evidence" value="ECO:0007669"/>
    <property type="project" value="TreeGrafter"/>
</dbReference>
<evidence type="ECO:0000259" key="17">
    <source>
        <dbReference type="PROSITE" id="PS51726"/>
    </source>
</evidence>
<dbReference type="PROSITE" id="PS51726">
    <property type="entry name" value="MYST_HAT"/>
    <property type="match status" value="1"/>
</dbReference>
<feature type="region of interest" description="Disordered" evidence="15">
    <location>
        <begin position="902"/>
        <end position="927"/>
    </location>
</feature>
<dbReference type="SMART" id="SM00249">
    <property type="entry name" value="PHD"/>
    <property type="match status" value="1"/>
</dbReference>
<proteinExistence type="inferred from homology"/>
<dbReference type="GO" id="GO:0003712">
    <property type="term" value="F:transcription coregulator activity"/>
    <property type="evidence" value="ECO:0007669"/>
    <property type="project" value="TreeGrafter"/>
</dbReference>
<feature type="domain" description="MYST-type HAT" evidence="17">
    <location>
        <begin position="486"/>
        <end position="763"/>
    </location>
</feature>
<reference evidence="18 19" key="1">
    <citation type="journal article" date="2014" name="BMC Genomics">
        <title>Adaptive genomic structural variation in the grape powdery mildew pathogen, Erysiphe necator.</title>
        <authorList>
            <person name="Jones L."/>
            <person name="Riaz S."/>
            <person name="Morales-Cruz A."/>
            <person name="Amrine K.C."/>
            <person name="McGuire B."/>
            <person name="Gubler W.D."/>
            <person name="Walker M.A."/>
            <person name="Cantu D."/>
        </authorList>
    </citation>
    <scope>NUCLEOTIDE SEQUENCE [LARGE SCALE GENOMIC DNA]</scope>
    <source>
        <strain evidence="19">c</strain>
    </source>
</reference>
<dbReference type="Gene3D" id="1.10.10.10">
    <property type="entry name" value="Winged helix-like DNA-binding domain superfamily/Winged helix DNA-binding domain"/>
    <property type="match status" value="1"/>
</dbReference>
<evidence type="ECO:0000256" key="15">
    <source>
        <dbReference type="SAM" id="MobiDB-lite"/>
    </source>
</evidence>
<keyword evidence="9" id="KW-0007">Acetylation</keyword>
<comment type="function">
    <text evidence="11">Catalytic component of the NuA4 histone acetyltransferase (HAT) complex which is involved in epigenetic transcriptional activation of selected genes principally by acetylation of nucleosomal histones H4, H3, H2B, H2A and H2A variant H2A.Z. Acetylates histone H4 to form H4K5ac, H4K8ac, H4K12ac and H4K16ac, histone H3 to form H3K14ac, and histone H2A to form H2AK4ac and H2AK7ac. The NuA4 complex is involved in the DNA damage response and is required for chromosome segregation. The NuA4 complex plays a direct role in repair of DNA double-strand breaks (DSBs) through homologous recombination. Recruitment to promoters depends on H3K4me. Also acetylates non-histone proteins. In addition to protein acetyltransferase, can use different acyl-CoA substrates, such as 2-hydroxyisobutanoyl-CoA (2-hydroxyisobutyryl-CoA) or (2E)-butenoyl-CoA (crotonyl-CoA), and is able to mediate protein 2-hydroxyisobutyrylation and crotonylation, respectively.</text>
</comment>
<dbReference type="OMA" id="HRYCARE"/>
<protein>
    <recommendedName>
        <fullName evidence="3 14">Histone acetyltransferase</fullName>
        <ecNumber evidence="3 14">2.3.1.48</ecNumber>
    </recommendedName>
</protein>
<dbReference type="InterPro" id="IPR002717">
    <property type="entry name" value="HAT_MYST-type"/>
</dbReference>
<evidence type="ECO:0000313" key="18">
    <source>
        <dbReference type="EMBL" id="KHJ33773.1"/>
    </source>
</evidence>
<dbReference type="FunFam" id="3.40.630.30:FF:000001">
    <property type="entry name" value="Histone acetyltransferase"/>
    <property type="match status" value="1"/>
</dbReference>
<dbReference type="STRING" id="52586.A0A0B1P694"/>
<dbReference type="Proteomes" id="UP000030854">
    <property type="component" value="Unassembled WGS sequence"/>
</dbReference>
<evidence type="ECO:0000256" key="12">
    <source>
        <dbReference type="PIRSR" id="PIRSR602717-51"/>
    </source>
</evidence>
<evidence type="ECO:0000256" key="14">
    <source>
        <dbReference type="RuleBase" id="RU361211"/>
    </source>
</evidence>
<dbReference type="EC" id="2.3.1.48" evidence="3 14"/>
<dbReference type="HOGENOM" id="CLU_005327_1_2_1"/>
<evidence type="ECO:0000256" key="1">
    <source>
        <dbReference type="ARBA" id="ARBA00004123"/>
    </source>
</evidence>
<feature type="active site" description="Proton donor/acceptor" evidence="12">
    <location>
        <position position="662"/>
    </location>
</feature>
<comment type="catalytic activity">
    <reaction evidence="14">
        <text>L-lysyl-[protein] + acetyl-CoA = N(6)-acetyl-L-lysyl-[protein] + CoA + H(+)</text>
        <dbReference type="Rhea" id="RHEA:45948"/>
        <dbReference type="Rhea" id="RHEA-COMP:9752"/>
        <dbReference type="Rhea" id="RHEA-COMP:10731"/>
        <dbReference type="ChEBI" id="CHEBI:15378"/>
        <dbReference type="ChEBI" id="CHEBI:29969"/>
        <dbReference type="ChEBI" id="CHEBI:57287"/>
        <dbReference type="ChEBI" id="CHEBI:57288"/>
        <dbReference type="ChEBI" id="CHEBI:61930"/>
        <dbReference type="EC" id="2.3.1.48"/>
    </reaction>
</comment>
<dbReference type="Pfam" id="PF16866">
    <property type="entry name" value="PHD_4"/>
    <property type="match status" value="1"/>
</dbReference>
<evidence type="ECO:0000313" key="19">
    <source>
        <dbReference type="Proteomes" id="UP000030854"/>
    </source>
</evidence>
<gene>
    <name evidence="18" type="ORF">EV44_g5607</name>
</gene>
<dbReference type="Gene3D" id="3.30.60.60">
    <property type="entry name" value="N-acetyl transferase-like"/>
    <property type="match status" value="1"/>
</dbReference>
<keyword evidence="5" id="KW-0479">Metal-binding</keyword>